<dbReference type="PROSITE" id="PS51892">
    <property type="entry name" value="SUBTILASE"/>
    <property type="match status" value="1"/>
</dbReference>
<dbReference type="GO" id="GO:0006508">
    <property type="term" value="P:proteolysis"/>
    <property type="evidence" value="ECO:0007669"/>
    <property type="project" value="UniProtKB-KW"/>
</dbReference>
<evidence type="ECO:0000313" key="8">
    <source>
        <dbReference type="EMBL" id="MDA0159278.1"/>
    </source>
</evidence>
<sequence length="1102" mass="112976">MAAVLALGGAATAATSRHDHVFRGKRTVLSAADIKRLSAGTRRPSIIIFKNQLKNLPATASAAAVRAKAASVLQAPVRAQLARVHATHVNGFRIINAIAASITPAEAQHLRADTTIQAVVPDTFRHFATLDSGPGPAAVPEVASTGQQPICPSNPSEPIIEPEARTVMNVPAAQQLVDGSGIRVGIVADGLDPNNPDLIRPNGQHVIFDYQDFSGFGTSAPSDGRESFLDAGTIASQGNQTYDISGFVNPAHPLPPGCNIKIAGIAPGASLAVINLSGPNAGFFNSTIVQGIEWAVLHDHVNVLNESIGGNPLPNTENDPVALADQAAVAAGVTVVASSGDAGPFNNVGSPATTPGVIAVGGTTTYRVYRQTTRYGTQLVPGGWENNNITALSSDGIDEFNPDTVDVVAPGDRGWSLCSSDTKMFFGCTDIDKGANPPPIWAAGGTSASAPETSGTAALVLQAYAKTHGRLPAPALVEQIITSTATDLGAPADRQGAGLVNTLKAVQLAESIDRGANQGQTLLIDQKSLNATLNAGQSHTFTVHATNEGSTPQTVSPSVVGRPTPLSDDTGAVTLSNASPTYIDGEGNTDFYAVHTFNVGPGADYLTGDITWNAASKGTAVFETLFDPQGQVAAYSLIGSDQSGFGHVEVRKPNAGKWTAVIFTVNNAAVYSGQVQFNYEAQAFHGAGSVAPAAQTLAPGQTGSFNVTVGAGQAGDEGLRLHMGTGGSDDGSIPIIIRSLVPLGRAGGTFAGTLTGGGSTGNAGQQFTYQFNVPNGEPSLNAALQLTDNNYQLTGYLVDPSGQPVSEQSNAVFDASDNLLGFGQSMQFFHGSPQGGLWTLTLLVSGPVAGQHLREPFTGAITFAAPPVTSKGIPGSSSSVVKAKHPVTATIKITNTGSVRKDYFADARLNGKTQQVLLGSDANAVGLPLSLSAQPNWLVPTNTDAFSVLAKGTIPITTEISFFSGDPDALGGSIGNASGAKLTAPELAPGFYFDLPEPTGPFGPTGVPAGSSVDLVGIADSNPFDTNVTASSGDVWQQSVDATAPYTPLSLAPGQTGTITLTFNAAGHKGKVLRGFVDVDTFNLASLGGDKVTTIPYTYKLG</sequence>
<evidence type="ECO:0000256" key="2">
    <source>
        <dbReference type="ARBA" id="ARBA00022670"/>
    </source>
</evidence>
<organism evidence="8 9">
    <name type="scientific">Solirubrobacter ginsenosidimutans</name>
    <dbReference type="NCBI Taxonomy" id="490573"/>
    <lineage>
        <taxon>Bacteria</taxon>
        <taxon>Bacillati</taxon>
        <taxon>Actinomycetota</taxon>
        <taxon>Thermoleophilia</taxon>
        <taxon>Solirubrobacterales</taxon>
        <taxon>Solirubrobacteraceae</taxon>
        <taxon>Solirubrobacter</taxon>
    </lineage>
</organism>
<feature type="domain" description="Peptidase S8/S53" evidence="6">
    <location>
        <begin position="179"/>
        <end position="498"/>
    </location>
</feature>
<evidence type="ECO:0000256" key="1">
    <source>
        <dbReference type="ARBA" id="ARBA00011073"/>
    </source>
</evidence>
<keyword evidence="3" id="KW-0378">Hydrolase</keyword>
<comment type="caution">
    <text evidence="5">Lacks conserved residue(s) required for the propagation of feature annotation.</text>
</comment>
<evidence type="ECO:0000256" key="5">
    <source>
        <dbReference type="PROSITE-ProRule" id="PRU01240"/>
    </source>
</evidence>
<dbReference type="PANTHER" id="PTHR43806:SF11">
    <property type="entry name" value="CEREVISIN-RELATED"/>
    <property type="match status" value="1"/>
</dbReference>
<evidence type="ECO:0000313" key="9">
    <source>
        <dbReference type="Proteomes" id="UP001149140"/>
    </source>
</evidence>
<dbReference type="RefSeq" id="WP_270037954.1">
    <property type="nucleotide sequence ID" value="NZ_JAPDOD010000002.1"/>
</dbReference>
<dbReference type="InterPro" id="IPR010259">
    <property type="entry name" value="S8pro/Inhibitor_I9"/>
</dbReference>
<comment type="caution">
    <text evidence="8">The sequence shown here is derived from an EMBL/GenBank/DDBJ whole genome shotgun (WGS) entry which is preliminary data.</text>
</comment>
<dbReference type="InterPro" id="IPR000209">
    <property type="entry name" value="Peptidase_S8/S53_dom"/>
</dbReference>
<keyword evidence="2" id="KW-0645">Protease</keyword>
<dbReference type="InterPro" id="IPR023828">
    <property type="entry name" value="Peptidase_S8_Ser-AS"/>
</dbReference>
<accession>A0A9X3MTA7</accession>
<gene>
    <name evidence="8" type="ORF">OM076_03285</name>
</gene>
<dbReference type="InterPro" id="IPR036852">
    <property type="entry name" value="Peptidase_S8/S53_dom_sf"/>
</dbReference>
<name>A0A9X3MTA7_9ACTN</name>
<dbReference type="Pfam" id="PF00082">
    <property type="entry name" value="Peptidase_S8"/>
    <property type="match status" value="1"/>
</dbReference>
<dbReference type="SUPFAM" id="SSF52743">
    <property type="entry name" value="Subtilisin-like"/>
    <property type="match status" value="1"/>
</dbReference>
<dbReference type="PROSITE" id="PS00138">
    <property type="entry name" value="SUBTILASE_SER"/>
    <property type="match status" value="1"/>
</dbReference>
<dbReference type="Pfam" id="PF05922">
    <property type="entry name" value="Inhibitor_I9"/>
    <property type="match status" value="1"/>
</dbReference>
<feature type="domain" description="Inhibitor I9" evidence="7">
    <location>
        <begin position="57"/>
        <end position="127"/>
    </location>
</feature>
<reference evidence="8" key="1">
    <citation type="submission" date="2022-10" db="EMBL/GenBank/DDBJ databases">
        <title>The WGS of Solirubrobacter ginsenosidimutans DSM 21036.</title>
        <authorList>
            <person name="Jiang Z."/>
        </authorList>
    </citation>
    <scope>NUCLEOTIDE SEQUENCE</scope>
    <source>
        <strain evidence="8">DSM 21036</strain>
    </source>
</reference>
<keyword evidence="4" id="KW-0720">Serine protease</keyword>
<keyword evidence="9" id="KW-1185">Reference proteome</keyword>
<dbReference type="PRINTS" id="PR00723">
    <property type="entry name" value="SUBTILISIN"/>
</dbReference>
<dbReference type="Proteomes" id="UP001149140">
    <property type="component" value="Unassembled WGS sequence"/>
</dbReference>
<dbReference type="EMBL" id="JAPDOD010000002">
    <property type="protein sequence ID" value="MDA0159278.1"/>
    <property type="molecule type" value="Genomic_DNA"/>
</dbReference>
<dbReference type="Gene3D" id="3.40.50.200">
    <property type="entry name" value="Peptidase S8/S53 domain"/>
    <property type="match status" value="1"/>
</dbReference>
<dbReference type="InterPro" id="IPR050131">
    <property type="entry name" value="Peptidase_S8_subtilisin-like"/>
</dbReference>
<evidence type="ECO:0000256" key="4">
    <source>
        <dbReference type="ARBA" id="ARBA00022825"/>
    </source>
</evidence>
<evidence type="ECO:0000259" key="7">
    <source>
        <dbReference type="Pfam" id="PF05922"/>
    </source>
</evidence>
<evidence type="ECO:0000259" key="6">
    <source>
        <dbReference type="Pfam" id="PF00082"/>
    </source>
</evidence>
<comment type="similarity">
    <text evidence="1 5">Belongs to the peptidase S8 family.</text>
</comment>
<protein>
    <submittedName>
        <fullName evidence="8">S8 family serine peptidase</fullName>
    </submittedName>
</protein>
<evidence type="ECO:0000256" key="3">
    <source>
        <dbReference type="ARBA" id="ARBA00022801"/>
    </source>
</evidence>
<dbReference type="AlphaFoldDB" id="A0A9X3MTA7"/>
<dbReference type="GO" id="GO:0004252">
    <property type="term" value="F:serine-type endopeptidase activity"/>
    <property type="evidence" value="ECO:0007669"/>
    <property type="project" value="InterPro"/>
</dbReference>
<dbReference type="InterPro" id="IPR015500">
    <property type="entry name" value="Peptidase_S8_subtilisin-rel"/>
</dbReference>
<dbReference type="PANTHER" id="PTHR43806">
    <property type="entry name" value="PEPTIDASE S8"/>
    <property type="match status" value="1"/>
</dbReference>
<proteinExistence type="inferred from homology"/>